<feature type="compositionally biased region" description="Basic and acidic residues" evidence="1">
    <location>
        <begin position="17"/>
        <end position="35"/>
    </location>
</feature>
<feature type="compositionally biased region" description="Acidic residues" evidence="1">
    <location>
        <begin position="152"/>
        <end position="162"/>
    </location>
</feature>
<feature type="domain" description="DUF6532" evidence="2">
    <location>
        <begin position="202"/>
        <end position="400"/>
    </location>
</feature>
<evidence type="ECO:0000313" key="4">
    <source>
        <dbReference type="Proteomes" id="UP000054477"/>
    </source>
</evidence>
<dbReference type="EMBL" id="KN839139">
    <property type="protein sequence ID" value="KIJ90639.1"/>
    <property type="molecule type" value="Genomic_DNA"/>
</dbReference>
<dbReference type="Pfam" id="PF20149">
    <property type="entry name" value="DUF6532"/>
    <property type="match status" value="1"/>
</dbReference>
<dbReference type="AlphaFoldDB" id="A0A0C9WH62"/>
<accession>A0A0C9WH62</accession>
<evidence type="ECO:0000313" key="3">
    <source>
        <dbReference type="EMBL" id="KIJ90639.1"/>
    </source>
</evidence>
<feature type="compositionally biased region" description="Polar residues" evidence="1">
    <location>
        <begin position="123"/>
        <end position="142"/>
    </location>
</feature>
<reference evidence="3 4" key="1">
    <citation type="submission" date="2014-04" db="EMBL/GenBank/DDBJ databases">
        <authorList>
            <consortium name="DOE Joint Genome Institute"/>
            <person name="Kuo A."/>
            <person name="Kohler A."/>
            <person name="Nagy L.G."/>
            <person name="Floudas D."/>
            <person name="Copeland A."/>
            <person name="Barry K.W."/>
            <person name="Cichocki N."/>
            <person name="Veneault-Fourrey C."/>
            <person name="LaButti K."/>
            <person name="Lindquist E.A."/>
            <person name="Lipzen A."/>
            <person name="Lundell T."/>
            <person name="Morin E."/>
            <person name="Murat C."/>
            <person name="Sun H."/>
            <person name="Tunlid A."/>
            <person name="Henrissat B."/>
            <person name="Grigoriev I.V."/>
            <person name="Hibbett D.S."/>
            <person name="Martin F."/>
            <person name="Nordberg H.P."/>
            <person name="Cantor M.N."/>
            <person name="Hua S.X."/>
        </authorList>
    </citation>
    <scope>NUCLEOTIDE SEQUENCE [LARGE SCALE GENOMIC DNA]</scope>
    <source>
        <strain evidence="3 4">LaAM-08-1</strain>
    </source>
</reference>
<organism evidence="3 4">
    <name type="scientific">Laccaria amethystina LaAM-08-1</name>
    <dbReference type="NCBI Taxonomy" id="1095629"/>
    <lineage>
        <taxon>Eukaryota</taxon>
        <taxon>Fungi</taxon>
        <taxon>Dikarya</taxon>
        <taxon>Basidiomycota</taxon>
        <taxon>Agaricomycotina</taxon>
        <taxon>Agaricomycetes</taxon>
        <taxon>Agaricomycetidae</taxon>
        <taxon>Agaricales</taxon>
        <taxon>Agaricineae</taxon>
        <taxon>Hydnangiaceae</taxon>
        <taxon>Laccaria</taxon>
    </lineage>
</organism>
<feature type="compositionally biased region" description="Basic residues" evidence="1">
    <location>
        <begin position="1"/>
        <end position="16"/>
    </location>
</feature>
<evidence type="ECO:0000259" key="2">
    <source>
        <dbReference type="Pfam" id="PF20149"/>
    </source>
</evidence>
<reference evidence="4" key="2">
    <citation type="submission" date="2015-01" db="EMBL/GenBank/DDBJ databases">
        <title>Evolutionary Origins and Diversification of the Mycorrhizal Mutualists.</title>
        <authorList>
            <consortium name="DOE Joint Genome Institute"/>
            <consortium name="Mycorrhizal Genomics Consortium"/>
            <person name="Kohler A."/>
            <person name="Kuo A."/>
            <person name="Nagy L.G."/>
            <person name="Floudas D."/>
            <person name="Copeland A."/>
            <person name="Barry K.W."/>
            <person name="Cichocki N."/>
            <person name="Veneault-Fourrey C."/>
            <person name="LaButti K."/>
            <person name="Lindquist E.A."/>
            <person name="Lipzen A."/>
            <person name="Lundell T."/>
            <person name="Morin E."/>
            <person name="Murat C."/>
            <person name="Riley R."/>
            <person name="Ohm R."/>
            <person name="Sun H."/>
            <person name="Tunlid A."/>
            <person name="Henrissat B."/>
            <person name="Grigoriev I.V."/>
            <person name="Hibbett D.S."/>
            <person name="Martin F."/>
        </authorList>
    </citation>
    <scope>NUCLEOTIDE SEQUENCE [LARGE SCALE GENOMIC DNA]</scope>
    <source>
        <strain evidence="4">LaAM-08-1</strain>
    </source>
</reference>
<evidence type="ECO:0000256" key="1">
    <source>
        <dbReference type="SAM" id="MobiDB-lite"/>
    </source>
</evidence>
<feature type="region of interest" description="Disordered" evidence="1">
    <location>
        <begin position="1"/>
        <end position="171"/>
    </location>
</feature>
<dbReference type="STRING" id="1095629.A0A0C9WH62"/>
<protein>
    <recommendedName>
        <fullName evidence="2">DUF6532 domain-containing protein</fullName>
    </recommendedName>
</protein>
<dbReference type="OrthoDB" id="3257342at2759"/>
<feature type="compositionally biased region" description="Low complexity" evidence="1">
    <location>
        <begin position="76"/>
        <end position="122"/>
    </location>
</feature>
<dbReference type="InterPro" id="IPR045341">
    <property type="entry name" value="DUF6532"/>
</dbReference>
<dbReference type="HOGENOM" id="CLU_041309_0_0_1"/>
<gene>
    <name evidence="3" type="ORF">K443DRAFT_39634</name>
</gene>
<feature type="non-terminal residue" evidence="3">
    <location>
        <position position="1"/>
    </location>
</feature>
<proteinExistence type="predicted"/>
<sequence length="465" mass="52248">KKERKREERKKKKARKEAKEAGECRASDDELKEQPDATFTSCTVVSKPAELAARTSRIPPTPVLVPATNSRGRSTQRQPRPSHHQSPSHSQTPSHSLSHSRLGSPSPSRSRSRSHPPFQSHSCSVSRTNTSTPRMCSGSPQSGEKRSRPLDDDGDEDEDEEENDHHHDPSPAVIHAQKLNNNHSRPKAGDYDSSTQDTILTAASYYRVFLFTENAFPDPATEIQFLRRAWKLANGDSGMEHLILDANIAKIIKARGSQARGEAKSKTQALVEVLFAFNSGCGKSAIKKNHDKAERLKHEKGFVYKELEDLDDPESHRKGMYQHPIIQKAINCMWFKNRRDEGILFETLFEGMPLPAIALLLTAIEANIDEWLTGIRVAASFFADEYRRVYISHLKSLTDFVDYTRDQGIVKRLRRRWYNYGCQHAGAPSTSLKDIPAIPVSAFAAAVQEYEESSETDDDGDMLID</sequence>
<dbReference type="Proteomes" id="UP000054477">
    <property type="component" value="Unassembled WGS sequence"/>
</dbReference>
<name>A0A0C9WH62_9AGAR</name>
<feature type="non-terminal residue" evidence="3">
    <location>
        <position position="465"/>
    </location>
</feature>
<keyword evidence="4" id="KW-1185">Reference proteome</keyword>